<keyword evidence="8 16" id="KW-0862">Zinc</keyword>
<dbReference type="EC" id="3.4.24.-" evidence="17"/>
<evidence type="ECO:0000256" key="11">
    <source>
        <dbReference type="ARBA" id="ARBA00023136"/>
    </source>
</evidence>
<keyword evidence="12" id="KW-0865">Zymogen</keyword>
<evidence type="ECO:0000256" key="1">
    <source>
        <dbReference type="ARBA" id="ARBA00001249"/>
    </source>
</evidence>
<comment type="cofactor">
    <cofactor evidence="16 17">
        <name>Zn(2+)</name>
        <dbReference type="ChEBI" id="CHEBI:29105"/>
    </cofactor>
    <text evidence="16 17">Binds 1 zinc ion per subunit.</text>
</comment>
<dbReference type="VEuPathDB" id="TriTrypDB:TM35_000074640"/>
<comment type="subcellular location">
    <subcellularLocation>
        <location evidence="2">Membrane</location>
    </subcellularLocation>
</comment>
<evidence type="ECO:0000256" key="2">
    <source>
        <dbReference type="ARBA" id="ARBA00004370"/>
    </source>
</evidence>
<feature type="transmembrane region" description="Helical" evidence="19">
    <location>
        <begin position="26"/>
        <end position="44"/>
    </location>
</feature>
<keyword evidence="21" id="KW-1185">Reference proteome</keyword>
<evidence type="ECO:0000256" key="4">
    <source>
        <dbReference type="ARBA" id="ARBA00022670"/>
    </source>
</evidence>
<dbReference type="OrthoDB" id="527990at2759"/>
<keyword evidence="4 17" id="KW-0645">Protease</keyword>
<dbReference type="Gene3D" id="3.90.132.10">
    <property type="entry name" value="Leishmanolysin , domain 2"/>
    <property type="match status" value="2"/>
</dbReference>
<feature type="non-terminal residue" evidence="20">
    <location>
        <position position="495"/>
    </location>
</feature>
<evidence type="ECO:0000256" key="15">
    <source>
        <dbReference type="PIRSR" id="PIRSR601577-1"/>
    </source>
</evidence>
<dbReference type="InterPro" id="IPR001577">
    <property type="entry name" value="Peptidase_M8"/>
</dbReference>
<dbReference type="Proteomes" id="UP000192257">
    <property type="component" value="Unassembled WGS sequence"/>
</dbReference>
<keyword evidence="6" id="KW-0732">Signal</keyword>
<comment type="catalytic activity">
    <reaction evidence="1">
        <text>Preference for hydrophobic residues at P1 and P1' and basic residues at P2' and P3'. A model nonapeptide is cleaved at -Ala-Tyr-|-Leu-Lys-Lys-.</text>
        <dbReference type="EC" id="3.4.24.36"/>
    </reaction>
</comment>
<comment type="caution">
    <text evidence="20">The sequence shown here is derived from an EMBL/GenBank/DDBJ whole genome shotgun (WGS) entry which is preliminary data.</text>
</comment>
<evidence type="ECO:0000256" key="14">
    <source>
        <dbReference type="ARBA" id="ARBA00023180"/>
    </source>
</evidence>
<keyword evidence="10 16" id="KW-0482">Metalloprotease</keyword>
<evidence type="ECO:0000313" key="20">
    <source>
        <dbReference type="EMBL" id="ORC91040.1"/>
    </source>
</evidence>
<feature type="binding site" evidence="16">
    <location>
        <position position="274"/>
    </location>
    <ligand>
        <name>Zn(2+)</name>
        <dbReference type="ChEBI" id="CHEBI:29105"/>
        <note>catalytic</note>
    </ligand>
</feature>
<sequence length="495" mass="54796">MLFFVLFHCFYLGFLGFLRQDFQKVMRFYLVFTTFLLLLLFQCVRSSLAVTEYHHCIHDFITERLSSPEPDIRMSHVSAPRRSEARSSDGGLKLPERSFGDEGWKRIRIGVFTHDLEKQGRYCAKKDDEVVNDFDSKHTCTEEDVLTPEKKNILVNTILKEAVQLHSERLRVQPFKGKLVVPEFSNESICATFAVPKEHHTDGVPGADMVLYVSALPSMYPRSFAWAVSCATLDSKRGRVSNPGRSVVGVMNYAPKYILATAQRVRVAAHEIAHVLGFSVSEMDRLKMIKDVGPLRNKERKSVTVSSSNTLRETRSHYNCNTTEGMELEDQTVPRGHNVARPRPAAGGPGGLRAPGLRGGLLNGPLPPNSPPGFRGNVERRGGILRGPTDTQSLRTPPGTGLRNPPSTNPAGTNAVIHPVQRNSAGAGAAALLAEVEETPNSNEKVVAVEKHMDIGKKNNLFSHWKRRNAKDELMAGVVGAGYYTALTMAFFADM</sequence>
<feature type="binding site" evidence="16">
    <location>
        <position position="270"/>
    </location>
    <ligand>
        <name>Zn(2+)</name>
        <dbReference type="ChEBI" id="CHEBI:29105"/>
        <note>catalytic</note>
    </ligand>
</feature>
<evidence type="ECO:0000256" key="13">
    <source>
        <dbReference type="ARBA" id="ARBA00023157"/>
    </source>
</evidence>
<feature type="region of interest" description="Disordered" evidence="18">
    <location>
        <begin position="366"/>
        <end position="413"/>
    </location>
</feature>
<dbReference type="SUPFAM" id="SSF55486">
    <property type="entry name" value="Metalloproteases ('zincins'), catalytic domain"/>
    <property type="match status" value="2"/>
</dbReference>
<dbReference type="GO" id="GO:0004222">
    <property type="term" value="F:metalloendopeptidase activity"/>
    <property type="evidence" value="ECO:0007669"/>
    <property type="project" value="UniProtKB-UniRule"/>
</dbReference>
<evidence type="ECO:0000256" key="8">
    <source>
        <dbReference type="ARBA" id="ARBA00022833"/>
    </source>
</evidence>
<keyword evidence="19" id="KW-1133">Transmembrane helix</keyword>
<evidence type="ECO:0000256" key="18">
    <source>
        <dbReference type="SAM" id="MobiDB-lite"/>
    </source>
</evidence>
<feature type="active site" evidence="15">
    <location>
        <position position="271"/>
    </location>
</feature>
<dbReference type="GO" id="GO:0016020">
    <property type="term" value="C:membrane"/>
    <property type="evidence" value="ECO:0007669"/>
    <property type="project" value="UniProtKB-SubCell"/>
</dbReference>
<dbReference type="Gene3D" id="3.10.170.20">
    <property type="match status" value="1"/>
</dbReference>
<dbReference type="GO" id="GO:0005737">
    <property type="term" value="C:cytoplasm"/>
    <property type="evidence" value="ECO:0007669"/>
    <property type="project" value="TreeGrafter"/>
</dbReference>
<name>A0A1X0P3N6_9TRYP</name>
<keyword evidence="13" id="KW-1015">Disulfide bond</keyword>
<dbReference type="GO" id="GO:0046872">
    <property type="term" value="F:metal ion binding"/>
    <property type="evidence" value="ECO:0007669"/>
    <property type="project" value="UniProtKB-KW"/>
</dbReference>
<accession>A0A1X0P3N6</accession>
<keyword evidence="11 19" id="KW-0472">Membrane</keyword>
<evidence type="ECO:0000256" key="9">
    <source>
        <dbReference type="ARBA" id="ARBA00022889"/>
    </source>
</evidence>
<comment type="similarity">
    <text evidence="3 17">Belongs to the peptidase M8 family.</text>
</comment>
<keyword evidence="7 17" id="KW-0378">Hydrolase</keyword>
<dbReference type="PANTHER" id="PTHR10942:SF0">
    <property type="entry name" value="LEISHMANOLYSIN-LIKE PEPTIDASE"/>
    <property type="match status" value="1"/>
</dbReference>
<evidence type="ECO:0000313" key="21">
    <source>
        <dbReference type="Proteomes" id="UP000192257"/>
    </source>
</evidence>
<evidence type="ECO:0000256" key="10">
    <source>
        <dbReference type="ARBA" id="ARBA00023049"/>
    </source>
</evidence>
<organism evidence="20 21">
    <name type="scientific">Trypanosoma theileri</name>
    <dbReference type="NCBI Taxonomy" id="67003"/>
    <lineage>
        <taxon>Eukaryota</taxon>
        <taxon>Discoba</taxon>
        <taxon>Euglenozoa</taxon>
        <taxon>Kinetoplastea</taxon>
        <taxon>Metakinetoplastina</taxon>
        <taxon>Trypanosomatida</taxon>
        <taxon>Trypanosomatidae</taxon>
        <taxon>Trypanosoma</taxon>
    </lineage>
</organism>
<evidence type="ECO:0000256" key="12">
    <source>
        <dbReference type="ARBA" id="ARBA00023145"/>
    </source>
</evidence>
<feature type="region of interest" description="Disordered" evidence="18">
    <location>
        <begin position="71"/>
        <end position="90"/>
    </location>
</feature>
<evidence type="ECO:0000256" key="3">
    <source>
        <dbReference type="ARBA" id="ARBA00005860"/>
    </source>
</evidence>
<dbReference type="GO" id="GO:0006508">
    <property type="term" value="P:proteolysis"/>
    <property type="evidence" value="ECO:0007669"/>
    <property type="project" value="UniProtKB-KW"/>
</dbReference>
<evidence type="ECO:0000256" key="7">
    <source>
        <dbReference type="ARBA" id="ARBA00022801"/>
    </source>
</evidence>
<evidence type="ECO:0000256" key="16">
    <source>
        <dbReference type="PIRSR" id="PIRSR601577-2"/>
    </source>
</evidence>
<reference evidence="20 21" key="1">
    <citation type="submission" date="2017-03" db="EMBL/GenBank/DDBJ databases">
        <title>An alternative strategy for trypanosome survival in the mammalian bloodstream revealed through genome and transcriptome analysis of the ubiquitous bovine parasite Trypanosoma (Megatrypanum) theileri.</title>
        <authorList>
            <person name="Kelly S."/>
            <person name="Ivens A."/>
            <person name="Mott A."/>
            <person name="O'Neill E."/>
            <person name="Emms D."/>
            <person name="Macleod O."/>
            <person name="Voorheis P."/>
            <person name="Matthews J."/>
            <person name="Matthews K."/>
            <person name="Carrington M."/>
        </authorList>
    </citation>
    <scope>NUCLEOTIDE SEQUENCE [LARGE SCALE GENOMIC DNA]</scope>
    <source>
        <strain evidence="20">Edinburgh</strain>
    </source>
</reference>
<keyword evidence="9" id="KW-0130">Cell adhesion</keyword>
<proteinExistence type="inferred from homology"/>
<keyword evidence="5 16" id="KW-0479">Metal-binding</keyword>
<protein>
    <recommendedName>
        <fullName evidence="17">Leishmanolysin-like peptidase</fullName>
        <ecNumber evidence="17">3.4.24.-</ecNumber>
    </recommendedName>
</protein>
<dbReference type="GeneID" id="39983690"/>
<evidence type="ECO:0000256" key="5">
    <source>
        <dbReference type="ARBA" id="ARBA00022723"/>
    </source>
</evidence>
<dbReference type="PRINTS" id="PR00782">
    <property type="entry name" value="LSHMANOLYSIN"/>
</dbReference>
<keyword evidence="14" id="KW-0325">Glycoprotein</keyword>
<keyword evidence="19" id="KW-0812">Transmembrane</keyword>
<dbReference type="EMBL" id="NBCO01000007">
    <property type="protein sequence ID" value="ORC91040.1"/>
    <property type="molecule type" value="Genomic_DNA"/>
</dbReference>
<gene>
    <name evidence="20" type="ORF">TM35_000074640</name>
</gene>
<dbReference type="PANTHER" id="PTHR10942">
    <property type="entry name" value="LEISHMANOLYSIN-LIKE PEPTIDASE"/>
    <property type="match status" value="1"/>
</dbReference>
<evidence type="ECO:0000256" key="6">
    <source>
        <dbReference type="ARBA" id="ARBA00022729"/>
    </source>
</evidence>
<dbReference type="Pfam" id="PF01457">
    <property type="entry name" value="Peptidase_M8"/>
    <property type="match status" value="2"/>
</dbReference>
<dbReference type="GO" id="GO:0007155">
    <property type="term" value="P:cell adhesion"/>
    <property type="evidence" value="ECO:0007669"/>
    <property type="project" value="UniProtKB-KW"/>
</dbReference>
<dbReference type="RefSeq" id="XP_028885106.1">
    <property type="nucleotide sequence ID" value="XM_029023910.1"/>
</dbReference>
<evidence type="ECO:0000256" key="19">
    <source>
        <dbReference type="SAM" id="Phobius"/>
    </source>
</evidence>
<evidence type="ECO:0000256" key="17">
    <source>
        <dbReference type="RuleBase" id="RU366077"/>
    </source>
</evidence>
<dbReference type="AlphaFoldDB" id="A0A1X0P3N6"/>
<feature type="transmembrane region" description="Helical" evidence="19">
    <location>
        <begin position="474"/>
        <end position="493"/>
    </location>
</feature>